<protein>
    <submittedName>
        <fullName evidence="2">Uncharacterized protein</fullName>
    </submittedName>
</protein>
<reference evidence="2 3" key="1">
    <citation type="submission" date="2020-01" db="EMBL/GenBank/DDBJ databases">
        <authorList>
            <person name="Gupta K D."/>
        </authorList>
    </citation>
    <scope>NUCLEOTIDE SEQUENCE [LARGE SCALE GENOMIC DNA]</scope>
</reference>
<feature type="compositionally biased region" description="Basic and acidic residues" evidence="1">
    <location>
        <begin position="259"/>
        <end position="268"/>
    </location>
</feature>
<dbReference type="EMBL" id="CACVBS010000059">
    <property type="protein sequence ID" value="CAA7267332.1"/>
    <property type="molecule type" value="Genomic_DNA"/>
</dbReference>
<evidence type="ECO:0000313" key="2">
    <source>
        <dbReference type="EMBL" id="CAA7267332.1"/>
    </source>
</evidence>
<proteinExistence type="predicted"/>
<gene>
    <name evidence="2" type="ORF">AAE3_LOCUS9586</name>
</gene>
<accession>A0A8S0X510</accession>
<feature type="region of interest" description="Disordered" evidence="1">
    <location>
        <begin position="229"/>
        <end position="268"/>
    </location>
</feature>
<comment type="caution">
    <text evidence="2">The sequence shown here is derived from an EMBL/GenBank/DDBJ whole genome shotgun (WGS) entry which is preliminary data.</text>
</comment>
<dbReference type="Proteomes" id="UP000467700">
    <property type="component" value="Unassembled WGS sequence"/>
</dbReference>
<sequence>MSHHPPGDPIYQDLFPYTRGAVLNSGDFTSVSGGHVYEHPGSWTAPPPHRTPTNERDEPVGRFFYKAEALTINRGSYTAVSGGDVHRIRAPDREVQAQKAAQSAQAHYHYVPPPVHGWVNGYGPPQAEGSAFPASYSYPPVQPSFGPQTNVTPSAHPYLPLGPSAFYPPPVPYGQNHYDPRDVTRIWNELGIRPKKNTKRQGSDSESDGEIVSARLASVSMKAHELKHYCPKSPHKSDGAYLPSPPGSVISMKKKKHVRSETEQGPRY</sequence>
<evidence type="ECO:0000256" key="1">
    <source>
        <dbReference type="SAM" id="MobiDB-lite"/>
    </source>
</evidence>
<organism evidence="2 3">
    <name type="scientific">Cyclocybe aegerita</name>
    <name type="common">Black poplar mushroom</name>
    <name type="synonym">Agrocybe aegerita</name>
    <dbReference type="NCBI Taxonomy" id="1973307"/>
    <lineage>
        <taxon>Eukaryota</taxon>
        <taxon>Fungi</taxon>
        <taxon>Dikarya</taxon>
        <taxon>Basidiomycota</taxon>
        <taxon>Agaricomycotina</taxon>
        <taxon>Agaricomycetes</taxon>
        <taxon>Agaricomycetidae</taxon>
        <taxon>Agaricales</taxon>
        <taxon>Agaricineae</taxon>
        <taxon>Bolbitiaceae</taxon>
        <taxon>Cyclocybe</taxon>
    </lineage>
</organism>
<name>A0A8S0X510_CYCAE</name>
<dbReference type="AlphaFoldDB" id="A0A8S0X510"/>
<keyword evidence="3" id="KW-1185">Reference proteome</keyword>
<evidence type="ECO:0000313" key="3">
    <source>
        <dbReference type="Proteomes" id="UP000467700"/>
    </source>
</evidence>